<evidence type="ECO:0000313" key="3">
    <source>
        <dbReference type="Proteomes" id="UP001352852"/>
    </source>
</evidence>
<sequence>MVSPIGATPDGIIQSVNLGLECANQSPLLQFKWGQQQLGHGPEGSEAAAAGSQRPAVKGLSGSCRTEDLLFAKCSQRSTPDWSTLQ</sequence>
<keyword evidence="3" id="KW-1185">Reference proteome</keyword>
<protein>
    <submittedName>
        <fullName evidence="2">Uncharacterized protein</fullName>
    </submittedName>
</protein>
<proteinExistence type="predicted"/>
<organism evidence="2 3">
    <name type="scientific">Characodon lateralis</name>
    <dbReference type="NCBI Taxonomy" id="208331"/>
    <lineage>
        <taxon>Eukaryota</taxon>
        <taxon>Metazoa</taxon>
        <taxon>Chordata</taxon>
        <taxon>Craniata</taxon>
        <taxon>Vertebrata</taxon>
        <taxon>Euteleostomi</taxon>
        <taxon>Actinopterygii</taxon>
        <taxon>Neopterygii</taxon>
        <taxon>Teleostei</taxon>
        <taxon>Neoteleostei</taxon>
        <taxon>Acanthomorphata</taxon>
        <taxon>Ovalentaria</taxon>
        <taxon>Atherinomorphae</taxon>
        <taxon>Cyprinodontiformes</taxon>
        <taxon>Goodeidae</taxon>
        <taxon>Characodon</taxon>
    </lineage>
</organism>
<evidence type="ECO:0000313" key="2">
    <source>
        <dbReference type="EMBL" id="MED6283743.1"/>
    </source>
</evidence>
<accession>A0ABU7E916</accession>
<comment type="caution">
    <text evidence="2">The sequence shown here is derived from an EMBL/GenBank/DDBJ whole genome shotgun (WGS) entry which is preliminary data.</text>
</comment>
<dbReference type="Proteomes" id="UP001352852">
    <property type="component" value="Unassembled WGS sequence"/>
</dbReference>
<gene>
    <name evidence="2" type="ORF">CHARACLAT_012112</name>
</gene>
<dbReference type="EMBL" id="JAHUTJ010050014">
    <property type="protein sequence ID" value="MED6283743.1"/>
    <property type="molecule type" value="Genomic_DNA"/>
</dbReference>
<evidence type="ECO:0000256" key="1">
    <source>
        <dbReference type="SAM" id="MobiDB-lite"/>
    </source>
</evidence>
<feature type="region of interest" description="Disordered" evidence="1">
    <location>
        <begin position="36"/>
        <end position="60"/>
    </location>
</feature>
<name>A0ABU7E916_9TELE</name>
<reference evidence="2 3" key="1">
    <citation type="submission" date="2021-06" db="EMBL/GenBank/DDBJ databases">
        <authorList>
            <person name="Palmer J.M."/>
        </authorList>
    </citation>
    <scope>NUCLEOTIDE SEQUENCE [LARGE SCALE GENOMIC DNA]</scope>
    <source>
        <strain evidence="2 3">CL_MEX2019</strain>
        <tissue evidence="2">Muscle</tissue>
    </source>
</reference>